<dbReference type="PANTHER" id="PTHR15704:SF7">
    <property type="entry name" value="SUPERKILLER COMPLEX PROTEIN 3"/>
    <property type="match status" value="1"/>
</dbReference>
<gene>
    <name evidence="3" type="ORF">Sradi_7240300</name>
</gene>
<comment type="caution">
    <text evidence="3">The sequence shown here is derived from an EMBL/GenBank/DDBJ whole genome shotgun (WGS) entry which is preliminary data.</text>
</comment>
<proteinExistence type="predicted"/>
<evidence type="ECO:0000256" key="1">
    <source>
        <dbReference type="ARBA" id="ARBA00022737"/>
    </source>
</evidence>
<accession>A0AAW2IMW8</accession>
<dbReference type="PANTHER" id="PTHR15704">
    <property type="entry name" value="SUPERKILLER 3 PROTEIN-RELATED"/>
    <property type="match status" value="1"/>
</dbReference>
<reference evidence="3" key="1">
    <citation type="submission" date="2020-06" db="EMBL/GenBank/DDBJ databases">
        <authorList>
            <person name="Li T."/>
            <person name="Hu X."/>
            <person name="Zhang T."/>
            <person name="Song X."/>
            <person name="Zhang H."/>
            <person name="Dai N."/>
            <person name="Sheng W."/>
            <person name="Hou X."/>
            <person name="Wei L."/>
        </authorList>
    </citation>
    <scope>NUCLEOTIDE SEQUENCE</scope>
    <source>
        <strain evidence="3">G02</strain>
        <tissue evidence="3">Leaf</tissue>
    </source>
</reference>
<organism evidence="3">
    <name type="scientific">Sesamum radiatum</name>
    <name type="common">Black benniseed</name>
    <dbReference type="NCBI Taxonomy" id="300843"/>
    <lineage>
        <taxon>Eukaryota</taxon>
        <taxon>Viridiplantae</taxon>
        <taxon>Streptophyta</taxon>
        <taxon>Embryophyta</taxon>
        <taxon>Tracheophyta</taxon>
        <taxon>Spermatophyta</taxon>
        <taxon>Magnoliopsida</taxon>
        <taxon>eudicotyledons</taxon>
        <taxon>Gunneridae</taxon>
        <taxon>Pentapetalae</taxon>
        <taxon>asterids</taxon>
        <taxon>lamiids</taxon>
        <taxon>Lamiales</taxon>
        <taxon>Pedaliaceae</taxon>
        <taxon>Sesamum</taxon>
    </lineage>
</organism>
<protein>
    <submittedName>
        <fullName evidence="3">Tetratricopeptide repeat protein SKI3</fullName>
    </submittedName>
</protein>
<dbReference type="EMBL" id="JACGWJ010001323">
    <property type="protein sequence ID" value="KAL0283123.1"/>
    <property type="molecule type" value="Genomic_DNA"/>
</dbReference>
<keyword evidence="1" id="KW-0677">Repeat</keyword>
<dbReference type="GO" id="GO:0006401">
    <property type="term" value="P:RNA catabolic process"/>
    <property type="evidence" value="ECO:0007669"/>
    <property type="project" value="InterPro"/>
</dbReference>
<keyword evidence="2" id="KW-0802">TPR repeat</keyword>
<feature type="non-terminal residue" evidence="3">
    <location>
        <position position="1"/>
    </location>
</feature>
<dbReference type="AlphaFoldDB" id="A0AAW2IMW8"/>
<dbReference type="InterPro" id="IPR011990">
    <property type="entry name" value="TPR-like_helical_dom_sf"/>
</dbReference>
<sequence>QLDSEVLQIYALCLWQLGKNDMALSTMRSLASSILSLEETLAAASISFICRLLYHISGQESTITSILKMPKEFFRSSKISFVVTAIHVLDPKDQLEPVVSRSRSFVTCREDIIRMHILITFGKLLKHGSNNSLGIQKGVDHLRKALHMYPNSSLLRNLLSYLLLSSKEWRDLYLATRCSFLDLSDKQKYKGIKSAFEILGAGTVACYAIGSPKEKFPLPTCRHQHPSGSRAIQLLQKFLHQEPWNFNARYLLTLNCLQKARQERFAPQICRVLERLTAVALHNQFYSSTDVSCQYQSFQLLLCAAELSLFAHLLLCRAYATEDDIISISKEYRQCLELGTDFHIGWISLKFIESRYQLGDDSTILPLCFEDCCKDIKLSWNMWMALFNMVQGLIAIWFGDFVAAEESLTQASSLADGESCILLCHGAICMELARQKCESQYISRAVRSLMKAKNASVDPLPIISLLLAQAEASLGSKAKWEINLQNEWFSWPPEMTVLDIENRQADFPAPVPWTMYPVSYSYCNVFTCPNGTN</sequence>
<name>A0AAW2IMW8_SESRA</name>
<dbReference type="SUPFAM" id="SSF48452">
    <property type="entry name" value="TPR-like"/>
    <property type="match status" value="1"/>
</dbReference>
<dbReference type="GO" id="GO:0055087">
    <property type="term" value="C:Ski complex"/>
    <property type="evidence" value="ECO:0007669"/>
    <property type="project" value="InterPro"/>
</dbReference>
<dbReference type="InterPro" id="IPR039226">
    <property type="entry name" value="Ski3/TTC37"/>
</dbReference>
<evidence type="ECO:0000256" key="2">
    <source>
        <dbReference type="ARBA" id="ARBA00022803"/>
    </source>
</evidence>
<evidence type="ECO:0000313" key="3">
    <source>
        <dbReference type="EMBL" id="KAL0283123.1"/>
    </source>
</evidence>
<reference evidence="3" key="2">
    <citation type="journal article" date="2024" name="Plant">
        <title>Genomic evolution and insights into agronomic trait innovations of Sesamum species.</title>
        <authorList>
            <person name="Miao H."/>
            <person name="Wang L."/>
            <person name="Qu L."/>
            <person name="Liu H."/>
            <person name="Sun Y."/>
            <person name="Le M."/>
            <person name="Wang Q."/>
            <person name="Wei S."/>
            <person name="Zheng Y."/>
            <person name="Lin W."/>
            <person name="Duan Y."/>
            <person name="Cao H."/>
            <person name="Xiong S."/>
            <person name="Wang X."/>
            <person name="Wei L."/>
            <person name="Li C."/>
            <person name="Ma Q."/>
            <person name="Ju M."/>
            <person name="Zhao R."/>
            <person name="Li G."/>
            <person name="Mu C."/>
            <person name="Tian Q."/>
            <person name="Mei H."/>
            <person name="Zhang T."/>
            <person name="Gao T."/>
            <person name="Zhang H."/>
        </authorList>
    </citation>
    <scope>NUCLEOTIDE SEQUENCE</scope>
    <source>
        <strain evidence="3">G02</strain>
    </source>
</reference>
<dbReference type="Gene3D" id="1.25.40.10">
    <property type="entry name" value="Tetratricopeptide repeat domain"/>
    <property type="match status" value="1"/>
</dbReference>